<dbReference type="GO" id="GO:0005874">
    <property type="term" value="C:microtubule"/>
    <property type="evidence" value="ECO:0007669"/>
    <property type="project" value="TreeGrafter"/>
</dbReference>
<dbReference type="GO" id="GO:0008017">
    <property type="term" value="F:microtubule binding"/>
    <property type="evidence" value="ECO:0007669"/>
    <property type="project" value="TreeGrafter"/>
</dbReference>
<dbReference type="Gramene" id="GBG59024">
    <property type="protein sequence ID" value="GBG59024"/>
    <property type="gene ID" value="CBR_g24372"/>
</dbReference>
<organism evidence="5 6">
    <name type="scientific">Chara braunii</name>
    <name type="common">Braun's stonewort</name>
    <dbReference type="NCBI Taxonomy" id="69332"/>
    <lineage>
        <taxon>Eukaryota</taxon>
        <taxon>Viridiplantae</taxon>
        <taxon>Streptophyta</taxon>
        <taxon>Charophyceae</taxon>
        <taxon>Charales</taxon>
        <taxon>Characeae</taxon>
        <taxon>Chara</taxon>
    </lineage>
</organism>
<comment type="caution">
    <text evidence="5">The sequence shown here is derived from an EMBL/GenBank/DDBJ whole genome shotgun (WGS) entry which is preliminary data.</text>
</comment>
<feature type="domain" description="Dynamin-type G" evidence="4">
    <location>
        <begin position="456"/>
        <end position="761"/>
    </location>
</feature>
<protein>
    <recommendedName>
        <fullName evidence="7">Dynamin-type G domain-containing protein</fullName>
    </recommendedName>
</protein>
<dbReference type="InterPro" id="IPR027417">
    <property type="entry name" value="P-loop_NTPase"/>
</dbReference>
<dbReference type="STRING" id="69332.A0A388JMJ7"/>
<feature type="domain" description="Reverse transcriptase" evidence="3">
    <location>
        <begin position="115"/>
        <end position="428"/>
    </location>
</feature>
<dbReference type="GO" id="GO:0005777">
    <property type="term" value="C:peroxisome"/>
    <property type="evidence" value="ECO:0007669"/>
    <property type="project" value="TreeGrafter"/>
</dbReference>
<dbReference type="GO" id="GO:0005525">
    <property type="term" value="F:GTP binding"/>
    <property type="evidence" value="ECO:0007669"/>
    <property type="project" value="InterPro"/>
</dbReference>
<evidence type="ECO:0000313" key="5">
    <source>
        <dbReference type="EMBL" id="GBG59024.1"/>
    </source>
</evidence>
<dbReference type="InterPro" id="IPR045063">
    <property type="entry name" value="Dynamin_N"/>
</dbReference>
<dbReference type="GO" id="GO:0016020">
    <property type="term" value="C:membrane"/>
    <property type="evidence" value="ECO:0007669"/>
    <property type="project" value="TreeGrafter"/>
</dbReference>
<evidence type="ECO:0000313" key="6">
    <source>
        <dbReference type="Proteomes" id="UP000265515"/>
    </source>
</evidence>
<gene>
    <name evidence="5" type="ORF">CBR_g24372</name>
</gene>
<evidence type="ECO:0000259" key="3">
    <source>
        <dbReference type="PROSITE" id="PS50878"/>
    </source>
</evidence>
<dbReference type="PANTHER" id="PTHR11566:SF78">
    <property type="entry name" value="DYNAMIN-LIKE PROTEIN ARC5"/>
    <property type="match status" value="1"/>
</dbReference>
<keyword evidence="6" id="KW-1185">Reference proteome</keyword>
<evidence type="ECO:0000256" key="1">
    <source>
        <dbReference type="SAM" id="Coils"/>
    </source>
</evidence>
<dbReference type="Pfam" id="PF00350">
    <property type="entry name" value="Dynamin_N"/>
    <property type="match status" value="1"/>
</dbReference>
<dbReference type="AlphaFoldDB" id="A0A388JMJ7"/>
<proteinExistence type="predicted"/>
<dbReference type="Proteomes" id="UP000265515">
    <property type="component" value="Unassembled WGS sequence"/>
</dbReference>
<evidence type="ECO:0008006" key="7">
    <source>
        <dbReference type="Google" id="ProtNLM"/>
    </source>
</evidence>
<feature type="compositionally biased region" description="Basic and acidic residues" evidence="2">
    <location>
        <begin position="1122"/>
        <end position="1132"/>
    </location>
</feature>
<accession>A0A388JMJ7</accession>
<feature type="coiled-coil region" evidence="1">
    <location>
        <begin position="1075"/>
        <end position="1102"/>
    </location>
</feature>
<dbReference type="InterPro" id="IPR000477">
    <property type="entry name" value="RT_dom"/>
</dbReference>
<evidence type="ECO:0000256" key="2">
    <source>
        <dbReference type="SAM" id="MobiDB-lite"/>
    </source>
</evidence>
<feature type="region of interest" description="Disordered" evidence="2">
    <location>
        <begin position="1110"/>
        <end position="1132"/>
    </location>
</feature>
<dbReference type="OrthoDB" id="5061070at2759"/>
<name>A0A388JMJ7_CHABU</name>
<reference evidence="5 6" key="1">
    <citation type="journal article" date="2018" name="Cell">
        <title>The Chara Genome: Secondary Complexity and Implications for Plant Terrestrialization.</title>
        <authorList>
            <person name="Nishiyama T."/>
            <person name="Sakayama H."/>
            <person name="Vries J.D."/>
            <person name="Buschmann H."/>
            <person name="Saint-Marcoux D."/>
            <person name="Ullrich K.K."/>
            <person name="Haas F.B."/>
            <person name="Vanderstraeten L."/>
            <person name="Becker D."/>
            <person name="Lang D."/>
            <person name="Vosolsobe S."/>
            <person name="Rombauts S."/>
            <person name="Wilhelmsson P.K.I."/>
            <person name="Janitza P."/>
            <person name="Kern R."/>
            <person name="Heyl A."/>
            <person name="Rumpler F."/>
            <person name="Villalobos L.I.A.C."/>
            <person name="Clay J.M."/>
            <person name="Skokan R."/>
            <person name="Toyoda A."/>
            <person name="Suzuki Y."/>
            <person name="Kagoshima H."/>
            <person name="Schijlen E."/>
            <person name="Tajeshwar N."/>
            <person name="Catarino B."/>
            <person name="Hetherington A.J."/>
            <person name="Saltykova A."/>
            <person name="Bonnot C."/>
            <person name="Breuninger H."/>
            <person name="Symeonidi A."/>
            <person name="Radhakrishnan G.V."/>
            <person name="Van Nieuwerburgh F."/>
            <person name="Deforce D."/>
            <person name="Chang C."/>
            <person name="Karol K.G."/>
            <person name="Hedrich R."/>
            <person name="Ulvskov P."/>
            <person name="Glockner G."/>
            <person name="Delwiche C.F."/>
            <person name="Petrasek J."/>
            <person name="Van de Peer Y."/>
            <person name="Friml J."/>
            <person name="Beilby M."/>
            <person name="Dolan L."/>
            <person name="Kohara Y."/>
            <person name="Sugano S."/>
            <person name="Fujiyama A."/>
            <person name="Delaux P.-M."/>
            <person name="Quint M."/>
            <person name="TheiBen G."/>
            <person name="Hagemann M."/>
            <person name="Harholt J."/>
            <person name="Dunand C."/>
            <person name="Zachgo S."/>
            <person name="Langdale J."/>
            <person name="Maumus F."/>
            <person name="Straeten D.V.D."/>
            <person name="Gould S.B."/>
            <person name="Rensing S.A."/>
        </authorList>
    </citation>
    <scope>NUCLEOTIDE SEQUENCE [LARGE SCALE GENOMIC DNA]</scope>
    <source>
        <strain evidence="5 6">S276</strain>
    </source>
</reference>
<dbReference type="PANTHER" id="PTHR11566">
    <property type="entry name" value="DYNAMIN"/>
    <property type="match status" value="1"/>
</dbReference>
<dbReference type="EMBL" id="BFEA01000002">
    <property type="protein sequence ID" value="GBG59024.1"/>
    <property type="molecule type" value="Genomic_DNA"/>
</dbReference>
<dbReference type="PROSITE" id="PS51718">
    <property type="entry name" value="G_DYNAMIN_2"/>
    <property type="match status" value="1"/>
</dbReference>
<dbReference type="PROSITE" id="PS50878">
    <property type="entry name" value="RT_POL"/>
    <property type="match status" value="1"/>
</dbReference>
<dbReference type="Gene3D" id="3.40.50.300">
    <property type="entry name" value="P-loop containing nucleotide triphosphate hydrolases"/>
    <property type="match status" value="1"/>
</dbReference>
<dbReference type="SUPFAM" id="SSF52540">
    <property type="entry name" value="P-loop containing nucleoside triphosphate hydrolases"/>
    <property type="match status" value="1"/>
</dbReference>
<dbReference type="InterPro" id="IPR030381">
    <property type="entry name" value="G_DYNAMIN_dom"/>
</dbReference>
<sequence>MGKSERERIRGEEGVTQKGGYVKPVGIICEGFTEEKLDIVNTLAKLDKRGVRKFILTSIGGNCWLDGWKKIRKAFGTSTVTCESGTMTLAKCEQYLEQGGCVTVRYLRRWHSRSKIRKHELIKTLRDPRRISDLKHRDTEELFRLYRAAKEFQKKFTRSYLRRVIGRVIKDVSGWIMGVNINVKLKFDDRVKLVEVRKLVNDKIGEQALPSCMMKRARSKSVTDLVPRIEKINKQIQRFPRQDLQISTMSYDIKDMFSKLPHMDIMEAVDWIVDHFQSRGKKSVGVNTRGRGSSFGRTTGADHWRKIELEELRRFVGLDLQHTYIKATGVLLKQVAGIPMGKSTSPPLACIMCAHAEFKFLCEQRSQRANIFGIRLIDDVSVVIASKKKDRRISEQIRADFEKCYPRNLTLKRTDGGKKNWDFLGLEMRQQDVTPFLSYVQLSKNEKTVWTEERLEFKIGQEYHSWGSKRQKSAVIPSRLHRIERNTIVRNELPDKVLTLSRELRMMDFPQEFFLHVLKIPLRRRVILQQRAESAAASHQAFIESENNRLEKEAVQFWAKEIVVKIEYKYCPNLTIIDTPGLIAAAPGRKNQQLQAQARAVEALVRAKMQQREFIILCLEDCSDWSNSTTRRVVMMMDPELSRTVIVSTKLDTKIPQFGRAADVELFLRPPPRLLDGNILGETPFFTSVPSGRVGMGRDAVYRSNDHFREAVALREALDVQLLEEKLDRALTKEERVRVGVSRLRLFLEQLLQRRYMESVPLIVPLLDREYRIAQARLSAVVQELRSSNLDESKLKERGRMFRDAFLAKLSLLLRGTVAAPPEKFGETLQDERVHGGAFLGNDGNQLPQKQMPVSGVSDKSEMMWLLQNANMRLYGGAQYHRAMGEFRQVVGAMRCPSVNREEIVNACGVEDIHDGTNYFRTACVIAVAKARDVFEPFLYQLGFRLSHILRRLLPIAMYLLQRDGEYLMGHDMFLKRVASSFNSFVEGSEKSCRDKCMEDLMSTTRYVSWSLHNRDIVQGLVSQIFEGIRDHFVASAELKFNCFFLMPMVDKFPAMLRETLESAYEDDLDNVFDVAEARRTLEAQRANLELELRRVERLQEKFANIHHHLSSMQPIPPPNKEIPREKIVGHA</sequence>
<keyword evidence="1" id="KW-0175">Coiled coil</keyword>
<evidence type="ECO:0000259" key="4">
    <source>
        <dbReference type="PROSITE" id="PS51718"/>
    </source>
</evidence>
<dbReference type="GO" id="GO:0016559">
    <property type="term" value="P:peroxisome fission"/>
    <property type="evidence" value="ECO:0007669"/>
    <property type="project" value="TreeGrafter"/>
</dbReference>
<dbReference type="InterPro" id="IPR022812">
    <property type="entry name" value="Dynamin"/>
</dbReference>
<dbReference type="GO" id="GO:0003924">
    <property type="term" value="F:GTPase activity"/>
    <property type="evidence" value="ECO:0007669"/>
    <property type="project" value="TreeGrafter"/>
</dbReference>